<dbReference type="Gene3D" id="3.40.50.1360">
    <property type="match status" value="1"/>
</dbReference>
<keyword evidence="6 8" id="KW-0378">Hydrolase</keyword>
<organism evidence="10 11">
    <name type="scientific">Batillaria attramentaria</name>
    <dbReference type="NCBI Taxonomy" id="370345"/>
    <lineage>
        <taxon>Eukaryota</taxon>
        <taxon>Metazoa</taxon>
        <taxon>Spiralia</taxon>
        <taxon>Lophotrochozoa</taxon>
        <taxon>Mollusca</taxon>
        <taxon>Gastropoda</taxon>
        <taxon>Caenogastropoda</taxon>
        <taxon>Sorbeoconcha</taxon>
        <taxon>Cerithioidea</taxon>
        <taxon>Batillariidae</taxon>
        <taxon>Batillaria</taxon>
    </lineage>
</organism>
<dbReference type="InterPro" id="IPR018321">
    <property type="entry name" value="Glucosamine6P_isomerase_CS"/>
</dbReference>
<dbReference type="EMBL" id="JACVVK020000367">
    <property type="protein sequence ID" value="KAK7476722.1"/>
    <property type="molecule type" value="Genomic_DNA"/>
</dbReference>
<evidence type="ECO:0000256" key="5">
    <source>
        <dbReference type="ARBA" id="ARBA00022490"/>
    </source>
</evidence>
<dbReference type="PANTHER" id="PTHR11280">
    <property type="entry name" value="GLUCOSAMINE-6-PHOSPHATE ISOMERASE"/>
    <property type="match status" value="1"/>
</dbReference>
<dbReference type="PANTHER" id="PTHR11280:SF5">
    <property type="entry name" value="GLUCOSAMINE-6-PHOSPHATE ISOMERASE"/>
    <property type="match status" value="1"/>
</dbReference>
<dbReference type="Pfam" id="PF01182">
    <property type="entry name" value="Glucosamine_iso"/>
    <property type="match status" value="1"/>
</dbReference>
<gene>
    <name evidence="10" type="ORF">BaRGS_00032015</name>
</gene>
<evidence type="ECO:0000256" key="3">
    <source>
        <dbReference type="ARBA" id="ARBA00005526"/>
    </source>
</evidence>
<dbReference type="HAMAP" id="MF_01241">
    <property type="entry name" value="GlcN6P_deamin"/>
    <property type="match status" value="1"/>
</dbReference>
<dbReference type="FunFam" id="3.40.50.1360:FF:000004">
    <property type="entry name" value="Glucosamine-6-phosphate isomerase"/>
    <property type="match status" value="1"/>
</dbReference>
<dbReference type="PROSITE" id="PS01161">
    <property type="entry name" value="GLC_GALNAC_ISOMERASE"/>
    <property type="match status" value="1"/>
</dbReference>
<proteinExistence type="inferred from homology"/>
<evidence type="ECO:0000256" key="8">
    <source>
        <dbReference type="RuleBase" id="RU361197"/>
    </source>
</evidence>
<dbReference type="SUPFAM" id="SSF100950">
    <property type="entry name" value="NagB/RpiA/CoA transferase-like"/>
    <property type="match status" value="1"/>
</dbReference>
<evidence type="ECO:0000256" key="4">
    <source>
        <dbReference type="ARBA" id="ARBA00011643"/>
    </source>
</evidence>
<comment type="similarity">
    <text evidence="3 8">Belongs to the glucosamine/galactosamine-6-phosphate isomerase family.</text>
</comment>
<dbReference type="GO" id="GO:0004342">
    <property type="term" value="F:glucosamine-6-phosphate deaminase activity"/>
    <property type="evidence" value="ECO:0007669"/>
    <property type="project" value="UniProtKB-UniRule"/>
</dbReference>
<protein>
    <recommendedName>
        <fullName evidence="8">Glucosamine-6-phosphate isomerase</fullName>
        <ecNumber evidence="8">3.5.99.6</ecNumber>
    </recommendedName>
    <alternativeName>
        <fullName evidence="8">Glucosamine-6-phosphate isomerase</fullName>
    </alternativeName>
</protein>
<keyword evidence="7 8" id="KW-0119">Carbohydrate metabolism</keyword>
<dbReference type="CDD" id="cd01399">
    <property type="entry name" value="GlcN6P_deaminase"/>
    <property type="match status" value="1"/>
</dbReference>
<evidence type="ECO:0000256" key="2">
    <source>
        <dbReference type="ARBA" id="ARBA00004496"/>
    </source>
</evidence>
<evidence type="ECO:0000256" key="7">
    <source>
        <dbReference type="ARBA" id="ARBA00023277"/>
    </source>
</evidence>
<dbReference type="AlphaFoldDB" id="A0ABD0JPD6"/>
<dbReference type="Proteomes" id="UP001519460">
    <property type="component" value="Unassembled WGS sequence"/>
</dbReference>
<dbReference type="InterPro" id="IPR006148">
    <property type="entry name" value="Glc/Gal-6P_isomerase"/>
</dbReference>
<dbReference type="GO" id="GO:0005737">
    <property type="term" value="C:cytoplasm"/>
    <property type="evidence" value="ECO:0007669"/>
    <property type="project" value="UniProtKB-SubCell"/>
</dbReference>
<comment type="subcellular location">
    <subcellularLocation>
        <location evidence="2 8">Cytoplasm</location>
    </subcellularLocation>
</comment>
<comment type="catalytic activity">
    <reaction evidence="1 8">
        <text>alpha-D-glucosamine 6-phosphate + H2O = beta-D-fructose 6-phosphate + NH4(+)</text>
        <dbReference type="Rhea" id="RHEA:12172"/>
        <dbReference type="ChEBI" id="CHEBI:15377"/>
        <dbReference type="ChEBI" id="CHEBI:28938"/>
        <dbReference type="ChEBI" id="CHEBI:57634"/>
        <dbReference type="ChEBI" id="CHEBI:75989"/>
        <dbReference type="EC" id="3.5.99.6"/>
    </reaction>
</comment>
<dbReference type="InterPro" id="IPR004547">
    <property type="entry name" value="Glucosamine6P_isomerase"/>
</dbReference>
<feature type="domain" description="Glucosamine/galactosamine-6-phosphate isomerase" evidence="9">
    <location>
        <begin position="12"/>
        <end position="230"/>
    </location>
</feature>
<accession>A0ABD0JPD6</accession>
<keyword evidence="11" id="KW-1185">Reference proteome</keyword>
<dbReference type="NCBIfam" id="TIGR00502">
    <property type="entry name" value="nagB"/>
    <property type="match status" value="1"/>
</dbReference>
<name>A0ABD0JPD6_9CAEN</name>
<evidence type="ECO:0000256" key="1">
    <source>
        <dbReference type="ARBA" id="ARBA00000644"/>
    </source>
</evidence>
<keyword evidence="5 8" id="KW-0963">Cytoplasm</keyword>
<evidence type="ECO:0000313" key="11">
    <source>
        <dbReference type="Proteomes" id="UP001519460"/>
    </source>
</evidence>
<comment type="subunit">
    <text evidence="4 8">Homohexamer.</text>
</comment>
<reference evidence="10 11" key="1">
    <citation type="journal article" date="2023" name="Sci. Data">
        <title>Genome assembly of the Korean intertidal mud-creeper Batillaria attramentaria.</title>
        <authorList>
            <person name="Patra A.K."/>
            <person name="Ho P.T."/>
            <person name="Jun S."/>
            <person name="Lee S.J."/>
            <person name="Kim Y."/>
            <person name="Won Y.J."/>
        </authorList>
    </citation>
    <scope>NUCLEOTIDE SEQUENCE [LARGE SCALE GENOMIC DNA]</scope>
    <source>
        <strain evidence="10">Wonlab-2016</strain>
    </source>
</reference>
<dbReference type="InterPro" id="IPR037171">
    <property type="entry name" value="NagB/RpiA_transferase-like"/>
</dbReference>
<evidence type="ECO:0000256" key="6">
    <source>
        <dbReference type="ARBA" id="ARBA00022801"/>
    </source>
</evidence>
<comment type="caution">
    <text evidence="10">The sequence shown here is derived from an EMBL/GenBank/DDBJ whole genome shotgun (WGS) entry which is preliminary data.</text>
</comment>
<dbReference type="EC" id="3.5.99.6" evidence="8"/>
<evidence type="ECO:0000313" key="10">
    <source>
        <dbReference type="EMBL" id="KAK7476722.1"/>
    </source>
</evidence>
<evidence type="ECO:0000259" key="9">
    <source>
        <dbReference type="Pfam" id="PF01182"/>
    </source>
</evidence>
<sequence>MRLVIHNTYSEVSEWAAKYVRRRILDFKPGPDRYFTLGLPTGSTPLGMYKKLIEFVKNGSVSFKYVKTFNMDEYVGLARDHPESYHSFMWQNFFKHIDISPENAHILDGNASDLVKECNAYEEKIKAAGGIQLFVGGIGPDGHIAFNEPGSSLVSRTRVKTLAQETIDANSRFFGGDLSKVPTQALTVGVGTVMDAVEVMILITGAHKAFALHKAIEEGVSHMWTVSAFQQHPATIFVCDEDATNELRVRTVKYFKGLMHVHNKLVEDPE</sequence>